<feature type="region of interest" description="Disordered" evidence="12">
    <location>
        <begin position="1"/>
        <end position="22"/>
    </location>
</feature>
<dbReference type="SUPFAM" id="SSF47954">
    <property type="entry name" value="Cyclin-like"/>
    <property type="match status" value="2"/>
</dbReference>
<name>A0A7J6N4K2_PERCH</name>
<evidence type="ECO:0000259" key="13">
    <source>
        <dbReference type="PROSITE" id="PS51134"/>
    </source>
</evidence>
<evidence type="ECO:0000256" key="7">
    <source>
        <dbReference type="ARBA" id="ARBA00023159"/>
    </source>
</evidence>
<dbReference type="GO" id="GO:0001006">
    <property type="term" value="F:RNA polymerase III type 3 promoter sequence-specific DNA binding"/>
    <property type="evidence" value="ECO:0007669"/>
    <property type="project" value="TreeGrafter"/>
</dbReference>
<evidence type="ECO:0000256" key="1">
    <source>
        <dbReference type="ARBA" id="ARBA00004123"/>
    </source>
</evidence>
<dbReference type="Pfam" id="PF07741">
    <property type="entry name" value="BRF1"/>
    <property type="match status" value="1"/>
</dbReference>
<dbReference type="GO" id="GO:0008270">
    <property type="term" value="F:zinc ion binding"/>
    <property type="evidence" value="ECO:0007669"/>
    <property type="project" value="UniProtKB-KW"/>
</dbReference>
<dbReference type="CDD" id="cd20553">
    <property type="entry name" value="CYCLIN_TFIIIB90_rpt1"/>
    <property type="match status" value="1"/>
</dbReference>
<feature type="compositionally biased region" description="Low complexity" evidence="12">
    <location>
        <begin position="392"/>
        <end position="407"/>
    </location>
</feature>
<dbReference type="Gene3D" id="1.20.5.650">
    <property type="entry name" value="Single helix bin"/>
    <property type="match status" value="1"/>
</dbReference>
<dbReference type="FunFam" id="1.10.472.10:FF:000002">
    <property type="entry name" value="Transcription factor IIIB 90 kDa subunit"/>
    <property type="match status" value="1"/>
</dbReference>
<reference evidence="14 15" key="1">
    <citation type="submission" date="2020-04" db="EMBL/GenBank/DDBJ databases">
        <title>Perkinsus chesapeaki whole genome sequence.</title>
        <authorList>
            <person name="Bogema D.R."/>
        </authorList>
    </citation>
    <scope>NUCLEOTIDE SEQUENCE [LARGE SCALE GENOMIC DNA]</scope>
    <source>
        <strain evidence="14">ATCC PRA-425</strain>
    </source>
</reference>
<dbReference type="Pfam" id="PF00382">
    <property type="entry name" value="TFIIB"/>
    <property type="match status" value="2"/>
</dbReference>
<dbReference type="PROSITE" id="PS51134">
    <property type="entry name" value="ZF_TFIIB"/>
    <property type="match status" value="1"/>
</dbReference>
<evidence type="ECO:0000256" key="10">
    <source>
        <dbReference type="ARBA" id="ARBA00031009"/>
    </source>
</evidence>
<evidence type="ECO:0000256" key="12">
    <source>
        <dbReference type="SAM" id="MobiDB-lite"/>
    </source>
</evidence>
<keyword evidence="8" id="KW-0804">Transcription</keyword>
<keyword evidence="9" id="KW-0539">Nucleus</keyword>
<feature type="compositionally biased region" description="Basic and acidic residues" evidence="12">
    <location>
        <begin position="379"/>
        <end position="391"/>
    </location>
</feature>
<accession>A0A7J6N4K2</accession>
<comment type="subcellular location">
    <subcellularLocation>
        <location evidence="1">Nucleus</location>
    </subcellularLocation>
</comment>
<feature type="compositionally biased region" description="Acidic residues" evidence="12">
    <location>
        <begin position="470"/>
        <end position="484"/>
    </location>
</feature>
<organism evidence="14 15">
    <name type="scientific">Perkinsus chesapeaki</name>
    <name type="common">Clam parasite</name>
    <name type="synonym">Perkinsus andrewsi</name>
    <dbReference type="NCBI Taxonomy" id="330153"/>
    <lineage>
        <taxon>Eukaryota</taxon>
        <taxon>Sar</taxon>
        <taxon>Alveolata</taxon>
        <taxon>Perkinsozoa</taxon>
        <taxon>Perkinsea</taxon>
        <taxon>Perkinsida</taxon>
        <taxon>Perkinsidae</taxon>
        <taxon>Perkinsus</taxon>
    </lineage>
</organism>
<feature type="region of interest" description="Disordered" evidence="12">
    <location>
        <begin position="445"/>
        <end position="487"/>
    </location>
</feature>
<evidence type="ECO:0000256" key="3">
    <source>
        <dbReference type="ARBA" id="ARBA00022723"/>
    </source>
</evidence>
<protein>
    <recommendedName>
        <fullName evidence="10">B-related factor 1</fullName>
    </recommendedName>
</protein>
<dbReference type="GO" id="GO:0000995">
    <property type="term" value="F:RNA polymerase III general transcription initiation factor activity"/>
    <property type="evidence" value="ECO:0007669"/>
    <property type="project" value="TreeGrafter"/>
</dbReference>
<dbReference type="Proteomes" id="UP000591131">
    <property type="component" value="Unassembled WGS sequence"/>
</dbReference>
<dbReference type="GO" id="GO:0017025">
    <property type="term" value="F:TBP-class protein binding"/>
    <property type="evidence" value="ECO:0007669"/>
    <property type="project" value="InterPro"/>
</dbReference>
<evidence type="ECO:0000313" key="14">
    <source>
        <dbReference type="EMBL" id="KAF4677871.1"/>
    </source>
</evidence>
<dbReference type="FunFam" id="1.10.472.10:FF:000007">
    <property type="entry name" value="Transcription factor IIIB 90 kDa subunit"/>
    <property type="match status" value="1"/>
</dbReference>
<dbReference type="CDD" id="cd20554">
    <property type="entry name" value="CYCLIN_TFIIIB90_rpt2"/>
    <property type="match status" value="1"/>
</dbReference>
<keyword evidence="5" id="KW-0862">Zinc</keyword>
<gene>
    <name evidence="14" type="primary">BRF1</name>
    <name evidence="14" type="ORF">FOL47_008936</name>
</gene>
<keyword evidence="4 11" id="KW-0863">Zinc-finger</keyword>
<evidence type="ECO:0000256" key="4">
    <source>
        <dbReference type="ARBA" id="ARBA00022771"/>
    </source>
</evidence>
<dbReference type="PRINTS" id="PR00685">
    <property type="entry name" value="TIFACTORIIB"/>
</dbReference>
<feature type="domain" description="TFIIB-type" evidence="13">
    <location>
        <begin position="3"/>
        <end position="34"/>
    </location>
</feature>
<sequence>MASTTGCPHCGSLESETDGRSGQTVCLGCGEVLEENRVVCELSFTQSGDRTGVNGQSVPWLGGGGRRGAGYSSENSRLLTLQRGSTRIEWIGNRLELPTSTMDEAKRLFSLAAQRNFTAGRKTSVVAAACLYIVCRRDRTPYLLIDFSDVLHVSVREIGQMYMKLVRLLSLDKVLDIPVIDPSMFMERFSSHLGLGDKQNQVVHTAIRLIQLMSRDWICTGRRPTGLCGAALLIAARYHGVEDVTANSVAGVVRIGAVTLKRRLYELKHTPTAALTTEQFKSLENAPDPADGSLPGGDSVQEAGAHGQLQMALPEEARATTSLPPSLMRNRIKEEKMKLLGLPLKDESKIVIPVRPLGVHKSISNGEPVQHPQLLNAPHNEEPTESNREKSSSSSSSSSQHVEGSSEGDLPELDELYNALRSTAASGAETDGELIAKLDRVAGKTEEASEDADPSSLLEDDVKQNKEPLEEGEESLSDVSDSEIEGYLLTPEESEAKSAIWHQWNKPYLMEWAIRDEQRKAKKKAEEEAKRNGTYKPRKRPIHSTTLGPADSALEATQMALSKKARSLSNRVNMSALEELFKN</sequence>
<evidence type="ECO:0000256" key="2">
    <source>
        <dbReference type="ARBA" id="ARBA00010857"/>
    </source>
</evidence>
<feature type="region of interest" description="Disordered" evidence="12">
    <location>
        <begin position="278"/>
        <end position="302"/>
    </location>
</feature>
<dbReference type="Gene3D" id="1.10.472.10">
    <property type="entry name" value="Cyclin-like"/>
    <property type="match status" value="2"/>
</dbReference>
<evidence type="ECO:0000256" key="9">
    <source>
        <dbReference type="ARBA" id="ARBA00023242"/>
    </source>
</evidence>
<dbReference type="InterPro" id="IPR011665">
    <property type="entry name" value="BRF1_TBP-bd_dom"/>
</dbReference>
<dbReference type="InterPro" id="IPR013150">
    <property type="entry name" value="TFIIB_cyclin"/>
</dbReference>
<dbReference type="GO" id="GO:0097550">
    <property type="term" value="C:transcription preinitiation complex"/>
    <property type="evidence" value="ECO:0007669"/>
    <property type="project" value="TreeGrafter"/>
</dbReference>
<evidence type="ECO:0000313" key="15">
    <source>
        <dbReference type="Proteomes" id="UP000591131"/>
    </source>
</evidence>
<evidence type="ECO:0000256" key="11">
    <source>
        <dbReference type="PROSITE-ProRule" id="PRU00469"/>
    </source>
</evidence>
<evidence type="ECO:0000256" key="6">
    <source>
        <dbReference type="ARBA" id="ARBA00023015"/>
    </source>
</evidence>
<dbReference type="SMART" id="SM00385">
    <property type="entry name" value="CYCLIN"/>
    <property type="match status" value="2"/>
</dbReference>
<dbReference type="OrthoDB" id="511529at2759"/>
<dbReference type="PANTHER" id="PTHR11618:SF4">
    <property type="entry name" value="TRANSCRIPTION FACTOR IIIB 90 KDA SUBUNIT"/>
    <property type="match status" value="1"/>
</dbReference>
<dbReference type="Gene3D" id="2.20.25.10">
    <property type="match status" value="1"/>
</dbReference>
<keyword evidence="7" id="KW-0010">Activator</keyword>
<dbReference type="GO" id="GO:0005634">
    <property type="term" value="C:nucleus"/>
    <property type="evidence" value="ECO:0007669"/>
    <property type="project" value="UniProtKB-SubCell"/>
</dbReference>
<keyword evidence="3" id="KW-0479">Metal-binding</keyword>
<dbReference type="GO" id="GO:0000126">
    <property type="term" value="C:transcription factor TFIIIB complex"/>
    <property type="evidence" value="ECO:0007669"/>
    <property type="project" value="TreeGrafter"/>
</dbReference>
<proteinExistence type="inferred from homology"/>
<dbReference type="SUPFAM" id="SSF57783">
    <property type="entry name" value="Zinc beta-ribbon"/>
    <property type="match status" value="1"/>
</dbReference>
<dbReference type="InterPro" id="IPR013137">
    <property type="entry name" value="Znf_TFIIB"/>
</dbReference>
<comment type="caution">
    <text evidence="14">The sequence shown here is derived from an EMBL/GenBank/DDBJ whole genome shotgun (WGS) entry which is preliminary data.</text>
</comment>
<dbReference type="InterPro" id="IPR000812">
    <property type="entry name" value="TFIIB"/>
</dbReference>
<feature type="compositionally biased region" description="Basic and acidic residues" evidence="12">
    <location>
        <begin position="521"/>
        <end position="531"/>
    </location>
</feature>
<dbReference type="PANTHER" id="PTHR11618">
    <property type="entry name" value="TRANSCRIPTION INITIATION FACTOR IIB-RELATED"/>
    <property type="match status" value="1"/>
</dbReference>
<evidence type="ECO:0000256" key="5">
    <source>
        <dbReference type="ARBA" id="ARBA00022833"/>
    </source>
</evidence>
<evidence type="ECO:0000256" key="8">
    <source>
        <dbReference type="ARBA" id="ARBA00023163"/>
    </source>
</evidence>
<feature type="compositionally biased region" description="Basic and acidic residues" evidence="12">
    <location>
        <begin position="460"/>
        <end position="469"/>
    </location>
</feature>
<dbReference type="GO" id="GO:0070897">
    <property type="term" value="P:transcription preinitiation complex assembly"/>
    <property type="evidence" value="ECO:0007669"/>
    <property type="project" value="InterPro"/>
</dbReference>
<dbReference type="InterPro" id="IPR013763">
    <property type="entry name" value="Cyclin-like_dom"/>
</dbReference>
<feature type="region of interest" description="Disordered" evidence="12">
    <location>
        <begin position="362"/>
        <end position="410"/>
    </location>
</feature>
<dbReference type="EMBL" id="JAAPAO010000006">
    <property type="protein sequence ID" value="KAF4677871.1"/>
    <property type="molecule type" value="Genomic_DNA"/>
</dbReference>
<dbReference type="AlphaFoldDB" id="A0A7J6N4K2"/>
<dbReference type="InterPro" id="IPR036915">
    <property type="entry name" value="Cyclin-like_sf"/>
</dbReference>
<keyword evidence="6" id="KW-0805">Transcription regulation</keyword>
<feature type="region of interest" description="Disordered" evidence="12">
    <location>
        <begin position="521"/>
        <end position="551"/>
    </location>
</feature>
<keyword evidence="15" id="KW-1185">Reference proteome</keyword>
<comment type="similarity">
    <text evidence="2">Belongs to the TFIIB family.</text>
</comment>